<keyword evidence="8" id="KW-1185">Reference proteome</keyword>
<sequence length="173" mass="18738">MTEPSDPTGVPQQPAEQPAVQQPADQPIAQQPVEPQVQQQFDQQAQQQFAQPVQQPMAQQPVHHPVPMAPYPSYSAQFGVAPVPMNNNLGWAIAGILVCWPFGIPSLIKALQVNSLWYQGLPDQAQLSANEAKKWGKVAVIVGASLLGLYILAIVAYFVIMIALFGFAATQVD</sequence>
<dbReference type="PANTHER" id="PTHR14948">
    <property type="entry name" value="NG5"/>
    <property type="match status" value="1"/>
</dbReference>
<organism evidence="7 8">
    <name type="scientific">Saccharopolyspora shandongensis</name>
    <dbReference type="NCBI Taxonomy" id="418495"/>
    <lineage>
        <taxon>Bacteria</taxon>
        <taxon>Bacillati</taxon>
        <taxon>Actinomycetota</taxon>
        <taxon>Actinomycetes</taxon>
        <taxon>Pseudonocardiales</taxon>
        <taxon>Pseudonocardiaceae</taxon>
        <taxon>Saccharopolyspora</taxon>
    </lineage>
</organism>
<feature type="region of interest" description="Disordered" evidence="5">
    <location>
        <begin position="1"/>
        <end position="62"/>
    </location>
</feature>
<dbReference type="STRING" id="418495.SAMN05216215_103479"/>
<dbReference type="InterPro" id="IPR051423">
    <property type="entry name" value="CD225/Dispanin"/>
</dbReference>
<dbReference type="RefSeq" id="WP_245761461.1">
    <property type="nucleotide sequence ID" value="NZ_FNOK01000034.1"/>
</dbReference>
<dbReference type="PANTHER" id="PTHR14948:SF25">
    <property type="entry name" value="DUF4190 DOMAIN-CONTAINING PROTEIN"/>
    <property type="match status" value="1"/>
</dbReference>
<dbReference type="Proteomes" id="UP000199529">
    <property type="component" value="Unassembled WGS sequence"/>
</dbReference>
<feature type="transmembrane region" description="Helical" evidence="6">
    <location>
        <begin position="138"/>
        <end position="168"/>
    </location>
</feature>
<dbReference type="EMBL" id="FNOK01000034">
    <property type="protein sequence ID" value="SDY76675.1"/>
    <property type="molecule type" value="Genomic_DNA"/>
</dbReference>
<dbReference type="AlphaFoldDB" id="A0A1H3MKN8"/>
<comment type="subcellular location">
    <subcellularLocation>
        <location evidence="1">Membrane</location>
    </subcellularLocation>
</comment>
<gene>
    <name evidence="7" type="ORF">SAMN05216215_103479</name>
</gene>
<accession>A0A1H3MKN8</accession>
<evidence type="ECO:0000256" key="5">
    <source>
        <dbReference type="SAM" id="MobiDB-lite"/>
    </source>
</evidence>
<proteinExistence type="predicted"/>
<evidence type="ECO:0000256" key="4">
    <source>
        <dbReference type="ARBA" id="ARBA00023136"/>
    </source>
</evidence>
<protein>
    <submittedName>
        <fullName evidence="7">Interferon-induced transmembrane protein</fullName>
    </submittedName>
</protein>
<dbReference type="GO" id="GO:0016020">
    <property type="term" value="C:membrane"/>
    <property type="evidence" value="ECO:0007669"/>
    <property type="project" value="UniProtKB-SubCell"/>
</dbReference>
<evidence type="ECO:0000256" key="3">
    <source>
        <dbReference type="ARBA" id="ARBA00022989"/>
    </source>
</evidence>
<keyword evidence="3 6" id="KW-1133">Transmembrane helix</keyword>
<dbReference type="InterPro" id="IPR007593">
    <property type="entry name" value="CD225/Dispanin_fam"/>
</dbReference>
<evidence type="ECO:0000313" key="7">
    <source>
        <dbReference type="EMBL" id="SDY76675.1"/>
    </source>
</evidence>
<feature type="compositionally biased region" description="Low complexity" evidence="5">
    <location>
        <begin position="10"/>
        <end position="62"/>
    </location>
</feature>
<name>A0A1H3MKN8_9PSEU</name>
<feature type="transmembrane region" description="Helical" evidence="6">
    <location>
        <begin position="89"/>
        <end position="108"/>
    </location>
</feature>
<evidence type="ECO:0000256" key="6">
    <source>
        <dbReference type="SAM" id="Phobius"/>
    </source>
</evidence>
<evidence type="ECO:0000256" key="1">
    <source>
        <dbReference type="ARBA" id="ARBA00004370"/>
    </source>
</evidence>
<keyword evidence="2 6" id="KW-0812">Transmembrane</keyword>
<reference evidence="8" key="1">
    <citation type="submission" date="2016-10" db="EMBL/GenBank/DDBJ databases">
        <authorList>
            <person name="Varghese N."/>
            <person name="Submissions S."/>
        </authorList>
    </citation>
    <scope>NUCLEOTIDE SEQUENCE [LARGE SCALE GENOMIC DNA]</scope>
    <source>
        <strain evidence="8">CGMCC 4.3530</strain>
    </source>
</reference>
<keyword evidence="4 6" id="KW-0472">Membrane</keyword>
<dbReference type="Pfam" id="PF04505">
    <property type="entry name" value="CD225"/>
    <property type="match status" value="1"/>
</dbReference>
<evidence type="ECO:0000256" key="2">
    <source>
        <dbReference type="ARBA" id="ARBA00022692"/>
    </source>
</evidence>
<evidence type="ECO:0000313" key="8">
    <source>
        <dbReference type="Proteomes" id="UP000199529"/>
    </source>
</evidence>